<name>L8WNK5_THACA</name>
<dbReference type="InterPro" id="IPR001138">
    <property type="entry name" value="Zn2Cys6_DnaBD"/>
</dbReference>
<evidence type="ECO:0000313" key="3">
    <source>
        <dbReference type="Proteomes" id="UP000011668"/>
    </source>
</evidence>
<reference evidence="2 3" key="1">
    <citation type="journal article" date="2013" name="Nat. Commun.">
        <title>The evolution and pathogenic mechanisms of the rice sheath blight pathogen.</title>
        <authorList>
            <person name="Zheng A."/>
            <person name="Lin R."/>
            <person name="Xu L."/>
            <person name="Qin P."/>
            <person name="Tang C."/>
            <person name="Ai P."/>
            <person name="Zhang D."/>
            <person name="Liu Y."/>
            <person name="Sun Z."/>
            <person name="Feng H."/>
            <person name="Wang Y."/>
            <person name="Chen Y."/>
            <person name="Liang X."/>
            <person name="Fu R."/>
            <person name="Li Q."/>
            <person name="Zhang J."/>
            <person name="Yu X."/>
            <person name="Xie Z."/>
            <person name="Ding L."/>
            <person name="Guan P."/>
            <person name="Tang J."/>
            <person name="Liang Y."/>
            <person name="Wang S."/>
            <person name="Deng Q."/>
            <person name="Li S."/>
            <person name="Zhu J."/>
            <person name="Wang L."/>
            <person name="Liu H."/>
            <person name="Li P."/>
        </authorList>
    </citation>
    <scope>NUCLEOTIDE SEQUENCE [LARGE SCALE GENOMIC DNA]</scope>
    <source>
        <strain evidence="3">AG-1 IA</strain>
    </source>
</reference>
<protein>
    <submittedName>
        <fullName evidence="2">Fungal zn(2)-Cys(6) binuclear cluster domain-containing protein</fullName>
    </submittedName>
</protein>
<dbReference type="Gene3D" id="4.10.240.10">
    <property type="entry name" value="Zn(2)-C6 fungal-type DNA-binding domain"/>
    <property type="match status" value="1"/>
</dbReference>
<dbReference type="AlphaFoldDB" id="L8WNK5"/>
<dbReference type="GO" id="GO:0008270">
    <property type="term" value="F:zinc ion binding"/>
    <property type="evidence" value="ECO:0007669"/>
    <property type="project" value="InterPro"/>
</dbReference>
<dbReference type="CDD" id="cd00067">
    <property type="entry name" value="GAL4"/>
    <property type="match status" value="1"/>
</dbReference>
<comment type="caution">
    <text evidence="2">The sequence shown here is derived from an EMBL/GenBank/DDBJ whole genome shotgun (WGS) entry which is preliminary data.</text>
</comment>
<feature type="domain" description="Zn(2)-C6 fungal-type" evidence="1">
    <location>
        <begin position="60"/>
        <end position="90"/>
    </location>
</feature>
<sequence>MRTVAVGCDSPRADFMEFFYMGLKLKDICVLSDGQDCVTTIGYGSTCESVMSVPRRSTTGCTTCKVKRKKCDEAKPRCSRCLASRAVCLYEYVEHPEYIHRIKRTKPAPRPPRAPKMAYT</sequence>
<evidence type="ECO:0000259" key="1">
    <source>
        <dbReference type="PROSITE" id="PS50048"/>
    </source>
</evidence>
<dbReference type="InterPro" id="IPR036864">
    <property type="entry name" value="Zn2-C6_fun-type_DNA-bd_sf"/>
</dbReference>
<dbReference type="Pfam" id="PF00172">
    <property type="entry name" value="Zn_clus"/>
    <property type="match status" value="1"/>
</dbReference>
<dbReference type="PROSITE" id="PS00463">
    <property type="entry name" value="ZN2_CY6_FUNGAL_1"/>
    <property type="match status" value="1"/>
</dbReference>
<dbReference type="EMBL" id="AFRT01002383">
    <property type="protein sequence ID" value="ELU37929.1"/>
    <property type="molecule type" value="Genomic_DNA"/>
</dbReference>
<dbReference type="OrthoDB" id="5419315at2759"/>
<dbReference type="Proteomes" id="UP000011668">
    <property type="component" value="Unassembled WGS sequence"/>
</dbReference>
<dbReference type="PROSITE" id="PS50048">
    <property type="entry name" value="ZN2_CY6_FUNGAL_2"/>
    <property type="match status" value="1"/>
</dbReference>
<gene>
    <name evidence="2" type="ORF">AG1IA_08041</name>
</gene>
<organism evidence="2 3">
    <name type="scientific">Thanatephorus cucumeris (strain AG1-IA)</name>
    <name type="common">Rice sheath blight fungus</name>
    <name type="synonym">Rhizoctonia solani</name>
    <dbReference type="NCBI Taxonomy" id="983506"/>
    <lineage>
        <taxon>Eukaryota</taxon>
        <taxon>Fungi</taxon>
        <taxon>Dikarya</taxon>
        <taxon>Basidiomycota</taxon>
        <taxon>Agaricomycotina</taxon>
        <taxon>Agaricomycetes</taxon>
        <taxon>Cantharellales</taxon>
        <taxon>Ceratobasidiaceae</taxon>
        <taxon>Rhizoctonia</taxon>
        <taxon>Rhizoctonia solani AG-1</taxon>
    </lineage>
</organism>
<dbReference type="SMART" id="SM00066">
    <property type="entry name" value="GAL4"/>
    <property type="match status" value="1"/>
</dbReference>
<proteinExistence type="predicted"/>
<keyword evidence="3" id="KW-1185">Reference proteome</keyword>
<evidence type="ECO:0000313" key="2">
    <source>
        <dbReference type="EMBL" id="ELU37929.1"/>
    </source>
</evidence>
<dbReference type="HOGENOM" id="CLU_2051253_0_0_1"/>
<dbReference type="SUPFAM" id="SSF57701">
    <property type="entry name" value="Zn2/Cys6 DNA-binding domain"/>
    <property type="match status" value="1"/>
</dbReference>
<accession>L8WNK5</accession>
<dbReference type="GO" id="GO:0000981">
    <property type="term" value="F:DNA-binding transcription factor activity, RNA polymerase II-specific"/>
    <property type="evidence" value="ECO:0007669"/>
    <property type="project" value="InterPro"/>
</dbReference>